<proteinExistence type="predicted"/>
<dbReference type="SUPFAM" id="SSF51395">
    <property type="entry name" value="FMN-linked oxidoreductases"/>
    <property type="match status" value="1"/>
</dbReference>
<accession>A0ABD3PJE0</accession>
<dbReference type="InterPro" id="IPR004653">
    <property type="entry name" value="DusA"/>
</dbReference>
<gene>
    <name evidence="5" type="ORF">HJC23_001823</name>
</gene>
<dbReference type="AlphaFoldDB" id="A0ABD3PJE0"/>
<dbReference type="Proteomes" id="UP001516023">
    <property type="component" value="Unassembled WGS sequence"/>
</dbReference>
<dbReference type="Pfam" id="PF01207">
    <property type="entry name" value="Dus"/>
    <property type="match status" value="1"/>
</dbReference>
<protein>
    <recommendedName>
        <fullName evidence="4">DUS-like FMN-binding domain-containing protein</fullName>
    </recommendedName>
</protein>
<evidence type="ECO:0000313" key="6">
    <source>
        <dbReference type="Proteomes" id="UP001516023"/>
    </source>
</evidence>
<dbReference type="PANTHER" id="PTHR42907">
    <property type="entry name" value="FMN-LINKED OXIDOREDUCTASES SUPERFAMILY PROTEIN"/>
    <property type="match status" value="1"/>
</dbReference>
<dbReference type="PANTHER" id="PTHR42907:SF1">
    <property type="entry name" value="FMN-LINKED OXIDOREDUCTASES SUPERFAMILY PROTEIN"/>
    <property type="match status" value="1"/>
</dbReference>
<keyword evidence="3" id="KW-0694">RNA-binding</keyword>
<evidence type="ECO:0000256" key="3">
    <source>
        <dbReference type="ARBA" id="ARBA00022884"/>
    </source>
</evidence>
<name>A0ABD3PJE0_9STRA</name>
<evidence type="ECO:0000313" key="5">
    <source>
        <dbReference type="EMBL" id="KAL3787426.1"/>
    </source>
</evidence>
<organism evidence="5 6">
    <name type="scientific">Cyclotella cryptica</name>
    <dbReference type="NCBI Taxonomy" id="29204"/>
    <lineage>
        <taxon>Eukaryota</taxon>
        <taxon>Sar</taxon>
        <taxon>Stramenopiles</taxon>
        <taxon>Ochrophyta</taxon>
        <taxon>Bacillariophyta</taxon>
        <taxon>Coscinodiscophyceae</taxon>
        <taxon>Thalassiosirophycidae</taxon>
        <taxon>Stephanodiscales</taxon>
        <taxon>Stephanodiscaceae</taxon>
        <taxon>Cyclotella</taxon>
    </lineage>
</organism>
<keyword evidence="1" id="KW-0820">tRNA-binding</keyword>
<dbReference type="GO" id="GO:0000049">
    <property type="term" value="F:tRNA binding"/>
    <property type="evidence" value="ECO:0007669"/>
    <property type="project" value="UniProtKB-KW"/>
</dbReference>
<sequence>MRNTITAMATSLAATTTTTTTTHHEFHIAPMQCYTNQPLRKLTSFLSPTSIKWTEMEKVDDLLPDLEHSLKKRLGGEENETNLILQLGSSNANKLQRCVRVALDHYPKLREINLNCGCPAIATGGAPTYGASLMKDVSLTSQLVESIASTTEINVSVKCRIGVFDTAEDIAPMGEKQYEYLHKYVTAIHDAGANHVILHARPAILSLNPVKNRIVPTLDYGVVHRIASDFKGKVKITINGGINSLIDLKTMQNDDTTNISSHMSGRWCLRRPLDLMEIERSLVDKAMPDVQSAIHHYIEYAVKNQNQFTIGELCLPLYLIVAQLQEDYEQERESNLLSWEEIETLHNIIEDGLLTKLSNGKMKKSNSIKFKKLASSFKPLVGTKVVNKWKRNRAEL</sequence>
<feature type="domain" description="DUS-like FMN-binding" evidence="4">
    <location>
        <begin position="28"/>
        <end position="298"/>
    </location>
</feature>
<dbReference type="InterPro" id="IPR013785">
    <property type="entry name" value="Aldolase_TIM"/>
</dbReference>
<evidence type="ECO:0000256" key="2">
    <source>
        <dbReference type="ARBA" id="ARBA00022857"/>
    </source>
</evidence>
<evidence type="ECO:0000256" key="1">
    <source>
        <dbReference type="ARBA" id="ARBA00022555"/>
    </source>
</evidence>
<dbReference type="CDD" id="cd02801">
    <property type="entry name" value="DUS_like_FMN"/>
    <property type="match status" value="1"/>
</dbReference>
<dbReference type="InterPro" id="IPR035587">
    <property type="entry name" value="DUS-like_FMN-bd"/>
</dbReference>
<evidence type="ECO:0000259" key="4">
    <source>
        <dbReference type="Pfam" id="PF01207"/>
    </source>
</evidence>
<reference evidence="5 6" key="1">
    <citation type="journal article" date="2020" name="G3 (Bethesda)">
        <title>Improved Reference Genome for Cyclotella cryptica CCMP332, a Model for Cell Wall Morphogenesis, Salinity Adaptation, and Lipid Production in Diatoms (Bacillariophyta).</title>
        <authorList>
            <person name="Roberts W.R."/>
            <person name="Downey K.M."/>
            <person name="Ruck E.C."/>
            <person name="Traller J.C."/>
            <person name="Alverson A.J."/>
        </authorList>
    </citation>
    <scope>NUCLEOTIDE SEQUENCE [LARGE SCALE GENOMIC DNA]</scope>
    <source>
        <strain evidence="5 6">CCMP332</strain>
    </source>
</reference>
<dbReference type="Gene3D" id="3.20.20.70">
    <property type="entry name" value="Aldolase class I"/>
    <property type="match status" value="1"/>
</dbReference>
<keyword evidence="2" id="KW-0521">NADP</keyword>
<comment type="caution">
    <text evidence="5">The sequence shown here is derived from an EMBL/GenBank/DDBJ whole genome shotgun (WGS) entry which is preliminary data.</text>
</comment>
<dbReference type="EMBL" id="JABMIG020000175">
    <property type="protein sequence ID" value="KAL3787426.1"/>
    <property type="molecule type" value="Genomic_DNA"/>
</dbReference>
<keyword evidence="6" id="KW-1185">Reference proteome</keyword>